<evidence type="ECO:0000313" key="1">
    <source>
        <dbReference type="EMBL" id="HJF74093.1"/>
    </source>
</evidence>
<proteinExistence type="predicted"/>
<reference evidence="1" key="1">
    <citation type="journal article" date="2021" name="PeerJ">
        <title>Extensive microbial diversity within the chicken gut microbiome revealed by metagenomics and culture.</title>
        <authorList>
            <person name="Gilroy R."/>
            <person name="Ravi A."/>
            <person name="Getino M."/>
            <person name="Pursley I."/>
            <person name="Horton D.L."/>
            <person name="Alikhan N.F."/>
            <person name="Baker D."/>
            <person name="Gharbi K."/>
            <person name="Hall N."/>
            <person name="Watson M."/>
            <person name="Adriaenssens E.M."/>
            <person name="Foster-Nyarko E."/>
            <person name="Jarju S."/>
            <person name="Secka A."/>
            <person name="Antonio M."/>
            <person name="Oren A."/>
            <person name="Chaudhuri R.R."/>
            <person name="La Ragione R."/>
            <person name="Hildebrand F."/>
            <person name="Pallen M.J."/>
        </authorList>
    </citation>
    <scope>NUCLEOTIDE SEQUENCE</scope>
    <source>
        <strain evidence="1">ChiHjej11B10-15683</strain>
    </source>
</reference>
<dbReference type="EMBL" id="DYVQ01000071">
    <property type="protein sequence ID" value="HJF74093.1"/>
    <property type="molecule type" value="Genomic_DNA"/>
</dbReference>
<accession>A0A921L3N0</accession>
<dbReference type="AlphaFoldDB" id="A0A921L3N0"/>
<evidence type="ECO:0000313" key="2">
    <source>
        <dbReference type="Proteomes" id="UP000749334"/>
    </source>
</evidence>
<gene>
    <name evidence="1" type="ORF">K8W15_07915</name>
</gene>
<comment type="caution">
    <text evidence="1">The sequence shown here is derived from an EMBL/GenBank/DDBJ whole genome shotgun (WGS) entry which is preliminary data.</text>
</comment>
<protein>
    <submittedName>
        <fullName evidence="1">Uncharacterized protein</fullName>
    </submittedName>
</protein>
<organism evidence="1 2">
    <name type="scientific">Gallibacterium anatis</name>
    <dbReference type="NCBI Taxonomy" id="750"/>
    <lineage>
        <taxon>Bacteria</taxon>
        <taxon>Pseudomonadati</taxon>
        <taxon>Pseudomonadota</taxon>
        <taxon>Gammaproteobacteria</taxon>
        <taxon>Pasteurellales</taxon>
        <taxon>Pasteurellaceae</taxon>
        <taxon>Gallibacterium</taxon>
    </lineage>
</organism>
<reference evidence="1" key="2">
    <citation type="submission" date="2021-09" db="EMBL/GenBank/DDBJ databases">
        <authorList>
            <person name="Gilroy R."/>
        </authorList>
    </citation>
    <scope>NUCLEOTIDE SEQUENCE</scope>
    <source>
        <strain evidence="1">ChiHjej11B10-15683</strain>
    </source>
</reference>
<sequence>MNAWYSNSDWDYYESLQTKHKQEPLDEDCPDDDFDGDCDYWRSQCYGKG</sequence>
<name>A0A921L3N0_9PAST</name>
<dbReference type="Proteomes" id="UP000749334">
    <property type="component" value="Unassembled WGS sequence"/>
</dbReference>